<dbReference type="EMBL" id="CP081303">
    <property type="protein sequence ID" value="QZE13752.1"/>
    <property type="molecule type" value="Genomic_DNA"/>
</dbReference>
<accession>A0AC61NP07</accession>
<organism evidence="1 2">
    <name type="scientific">Halosquirtibacter laminarini</name>
    <dbReference type="NCBI Taxonomy" id="3374600"/>
    <lineage>
        <taxon>Bacteria</taxon>
        <taxon>Pseudomonadati</taxon>
        <taxon>Bacteroidota</taxon>
        <taxon>Bacteroidia</taxon>
        <taxon>Marinilabiliales</taxon>
        <taxon>Prolixibacteraceae</taxon>
        <taxon>Halosquirtibacter</taxon>
    </lineage>
</organism>
<keyword evidence="2" id="KW-1185">Reference proteome</keyword>
<evidence type="ECO:0000313" key="2">
    <source>
        <dbReference type="Proteomes" id="UP000826212"/>
    </source>
</evidence>
<proteinExistence type="predicted"/>
<dbReference type="Proteomes" id="UP000826212">
    <property type="component" value="Chromosome"/>
</dbReference>
<reference evidence="1" key="1">
    <citation type="submission" date="2021-08" db="EMBL/GenBank/DDBJ databases">
        <title>Novel anaerobic bacterium isolated from sea squirt in East Sea, Republic of Korea.</title>
        <authorList>
            <person name="Nguyen T.H."/>
            <person name="Li Z."/>
            <person name="Lee Y.-J."/>
            <person name="Ko J."/>
            <person name="Kim S.-G."/>
        </authorList>
    </citation>
    <scope>NUCLEOTIDE SEQUENCE</scope>
    <source>
        <strain evidence="1">KCTC 25031</strain>
    </source>
</reference>
<evidence type="ECO:0000313" key="1">
    <source>
        <dbReference type="EMBL" id="QZE13752.1"/>
    </source>
</evidence>
<name>A0AC61NP07_9BACT</name>
<sequence>MRIVTNILRGCNRCFKSLLLTLCVFLFSLKLSAQEDPLFTQYLNNLATINPAYVGAQDAMNIKLLTRMQWTGFEGAPMSMTTAFTMPYMNNQMGFGGRIVYDRYGPITQTGFYVDYAYHLFLDYRRGRFLSFGISGGFNLFSANIEGIGESKDDPVFMSDQTNKILPNFGLGIMYRDPKFLIGISVPKLIQSRVTLEEITTTSISKDMMHIYFLGAYKFRMDRDMVMKLATMVQYIKNTSTGVDLHVMVTYRDNFTAGLMYTSRNTYGMSMQFNMTDQLRLGYAYDMTSLKDVTTLPSTHEIMVSYDIPSGRRSRYRRRRHRADYFF</sequence>
<gene>
    <name evidence="1" type="ORF">K4L44_14465</name>
</gene>
<protein>
    <submittedName>
        <fullName evidence="1">Type IX secretion system membrane protein PorP/SprF</fullName>
    </submittedName>
</protein>